<keyword evidence="2" id="KW-0808">Transferase</keyword>
<dbReference type="PROSITE" id="PS50146">
    <property type="entry name" value="DAGK"/>
    <property type="match status" value="1"/>
</dbReference>
<feature type="domain" description="DAGKc" evidence="1">
    <location>
        <begin position="29"/>
        <end position="157"/>
    </location>
</feature>
<dbReference type="PANTHER" id="PTHR12358:SF106">
    <property type="entry name" value="LIPID KINASE YEGS"/>
    <property type="match status" value="1"/>
</dbReference>
<dbReference type="PANTHER" id="PTHR12358">
    <property type="entry name" value="SPHINGOSINE KINASE"/>
    <property type="match status" value="1"/>
</dbReference>
<dbReference type="Gene3D" id="3.40.50.10330">
    <property type="entry name" value="Probable inorganic polyphosphate/atp-NAD kinase, domain 1"/>
    <property type="match status" value="1"/>
</dbReference>
<comment type="caution">
    <text evidence="2">The sequence shown here is derived from an EMBL/GenBank/DDBJ whole genome shotgun (WGS) entry which is preliminary data.</text>
</comment>
<dbReference type="SUPFAM" id="SSF111331">
    <property type="entry name" value="NAD kinase/diacylglycerol kinase-like"/>
    <property type="match status" value="1"/>
</dbReference>
<name>A0ABT3WC42_9PROT</name>
<dbReference type="InterPro" id="IPR001206">
    <property type="entry name" value="Diacylglycerol_kinase_cat_dom"/>
</dbReference>
<dbReference type="InterPro" id="IPR017438">
    <property type="entry name" value="ATP-NAD_kinase_N"/>
</dbReference>
<dbReference type="Proteomes" id="UP001165633">
    <property type="component" value="Unassembled WGS sequence"/>
</dbReference>
<dbReference type="Pfam" id="PF00781">
    <property type="entry name" value="DAGK_cat"/>
    <property type="match status" value="1"/>
</dbReference>
<sequence length="187" mass="20130">MSGSGTIELRPVPAQSEVLSHLMISPSPCLHTRALLIVNPTAGHYSDQRLAEFVRHLEKAGLDVQVMKTRHRGHATRIVQDHLTRTDLIIAGGGDGTIAEIAQAMMDSSCPLALWPVGSANVLALELEIPFHDARNAALIASGQSRTLWAGWMGSAAAFLRPQETCRAAGLSSHCPTSTRCPPFPYF</sequence>
<evidence type="ECO:0000313" key="3">
    <source>
        <dbReference type="Proteomes" id="UP001165633"/>
    </source>
</evidence>
<reference evidence="2" key="1">
    <citation type="submission" date="2022-07" db="EMBL/GenBank/DDBJ databases">
        <title>Bombella genomes.</title>
        <authorList>
            <person name="Harer L."/>
            <person name="Styblova S."/>
            <person name="Ehrmann M."/>
        </authorList>
    </citation>
    <scope>NUCLEOTIDE SEQUENCE</scope>
    <source>
        <strain evidence="2">TMW 2.2559</strain>
    </source>
</reference>
<organism evidence="2 3">
    <name type="scientific">Bombella dulcis</name>
    <dbReference type="NCBI Taxonomy" id="2967339"/>
    <lineage>
        <taxon>Bacteria</taxon>
        <taxon>Pseudomonadati</taxon>
        <taxon>Pseudomonadota</taxon>
        <taxon>Alphaproteobacteria</taxon>
        <taxon>Acetobacterales</taxon>
        <taxon>Acetobacteraceae</taxon>
        <taxon>Bombella</taxon>
    </lineage>
</organism>
<gene>
    <name evidence="2" type="ORF">NQF87_06725</name>
</gene>
<dbReference type="SMART" id="SM00046">
    <property type="entry name" value="DAGKc"/>
    <property type="match status" value="1"/>
</dbReference>
<dbReference type="GO" id="GO:0016301">
    <property type="term" value="F:kinase activity"/>
    <property type="evidence" value="ECO:0007669"/>
    <property type="project" value="UniProtKB-KW"/>
</dbReference>
<proteinExistence type="predicted"/>
<dbReference type="EMBL" id="JANIDV010000004">
    <property type="protein sequence ID" value="MCX5616662.1"/>
    <property type="molecule type" value="Genomic_DNA"/>
</dbReference>
<dbReference type="RefSeq" id="WP_266127659.1">
    <property type="nucleotide sequence ID" value="NZ_JANIDV010000004.1"/>
</dbReference>
<keyword evidence="2" id="KW-0418">Kinase</keyword>
<protein>
    <submittedName>
        <fullName evidence="2">Acylglycerol kinase family protein</fullName>
    </submittedName>
</protein>
<dbReference type="InterPro" id="IPR016064">
    <property type="entry name" value="NAD/diacylglycerol_kinase_sf"/>
</dbReference>
<dbReference type="InterPro" id="IPR050187">
    <property type="entry name" value="Lipid_Phosphate_FormReg"/>
</dbReference>
<keyword evidence="3" id="KW-1185">Reference proteome</keyword>
<evidence type="ECO:0000259" key="1">
    <source>
        <dbReference type="PROSITE" id="PS50146"/>
    </source>
</evidence>
<accession>A0ABT3WC42</accession>
<evidence type="ECO:0000313" key="2">
    <source>
        <dbReference type="EMBL" id="MCX5616662.1"/>
    </source>
</evidence>